<dbReference type="EMBL" id="BMAU01021049">
    <property type="protein sequence ID" value="GFX88212.1"/>
    <property type="molecule type" value="Genomic_DNA"/>
</dbReference>
<keyword evidence="2" id="KW-1185">Reference proteome</keyword>
<evidence type="ECO:0000313" key="2">
    <source>
        <dbReference type="Proteomes" id="UP000887159"/>
    </source>
</evidence>
<evidence type="ECO:0000313" key="1">
    <source>
        <dbReference type="EMBL" id="GFX88212.1"/>
    </source>
</evidence>
<proteinExistence type="predicted"/>
<accession>A0A8X6RET0</accession>
<dbReference type="AlphaFoldDB" id="A0A8X6RET0"/>
<comment type="caution">
    <text evidence="1">The sequence shown here is derived from an EMBL/GenBank/DDBJ whole genome shotgun (WGS) entry which is preliminary data.</text>
</comment>
<dbReference type="Proteomes" id="UP000887159">
    <property type="component" value="Unassembled WGS sequence"/>
</dbReference>
<protein>
    <submittedName>
        <fullName evidence="1">Uncharacterized protein</fullName>
    </submittedName>
</protein>
<gene>
    <name evidence="1" type="ORF">TNCV_3407551</name>
</gene>
<reference evidence="1" key="1">
    <citation type="submission" date="2020-08" db="EMBL/GenBank/DDBJ databases">
        <title>Multicomponent nature underlies the extraordinary mechanical properties of spider dragline silk.</title>
        <authorList>
            <person name="Kono N."/>
            <person name="Nakamura H."/>
            <person name="Mori M."/>
            <person name="Yoshida Y."/>
            <person name="Ohtoshi R."/>
            <person name="Malay A.D."/>
            <person name="Moran D.A.P."/>
            <person name="Tomita M."/>
            <person name="Numata K."/>
            <person name="Arakawa K."/>
        </authorList>
    </citation>
    <scope>NUCLEOTIDE SEQUENCE</scope>
</reference>
<organism evidence="1 2">
    <name type="scientific">Trichonephila clavipes</name>
    <name type="common">Golden silk orbweaver</name>
    <name type="synonym">Nephila clavipes</name>
    <dbReference type="NCBI Taxonomy" id="2585209"/>
    <lineage>
        <taxon>Eukaryota</taxon>
        <taxon>Metazoa</taxon>
        <taxon>Ecdysozoa</taxon>
        <taxon>Arthropoda</taxon>
        <taxon>Chelicerata</taxon>
        <taxon>Arachnida</taxon>
        <taxon>Araneae</taxon>
        <taxon>Araneomorphae</taxon>
        <taxon>Entelegynae</taxon>
        <taxon>Araneoidea</taxon>
        <taxon>Nephilidae</taxon>
        <taxon>Trichonephila</taxon>
    </lineage>
</organism>
<sequence length="106" mass="12501">MLLWEETMHSTLYSIVEKVASETADGYPNISNANVSVFRRNIVHSMKNYAQEFPLFFYFTLHGTRKLRNSSTSLDFALRILSRIEMEENWASHILQEYTSHTFRFS</sequence>
<name>A0A8X6RET0_TRICX</name>